<dbReference type="EMBL" id="SMMG02000009">
    <property type="protein sequence ID" value="KAA3461253.1"/>
    <property type="molecule type" value="Genomic_DNA"/>
</dbReference>
<protein>
    <submittedName>
        <fullName evidence="1">Ty3/gypsy retrotransposon protein</fullName>
    </submittedName>
</protein>
<proteinExistence type="predicted"/>
<dbReference type="Proteomes" id="UP000325315">
    <property type="component" value="Unassembled WGS sequence"/>
</dbReference>
<reference evidence="2" key="1">
    <citation type="journal article" date="2019" name="Plant Biotechnol. J.">
        <title>Genome sequencing of the Australian wild diploid species Gossypium australe highlights disease resistance and delayed gland morphogenesis.</title>
        <authorList>
            <person name="Cai Y."/>
            <person name="Cai X."/>
            <person name="Wang Q."/>
            <person name="Wang P."/>
            <person name="Zhang Y."/>
            <person name="Cai C."/>
            <person name="Xu Y."/>
            <person name="Wang K."/>
            <person name="Zhou Z."/>
            <person name="Wang C."/>
            <person name="Geng S."/>
            <person name="Li B."/>
            <person name="Dong Q."/>
            <person name="Hou Y."/>
            <person name="Wang H."/>
            <person name="Ai P."/>
            <person name="Liu Z."/>
            <person name="Yi F."/>
            <person name="Sun M."/>
            <person name="An G."/>
            <person name="Cheng J."/>
            <person name="Zhang Y."/>
            <person name="Shi Q."/>
            <person name="Xie Y."/>
            <person name="Shi X."/>
            <person name="Chang Y."/>
            <person name="Huang F."/>
            <person name="Chen Y."/>
            <person name="Hong S."/>
            <person name="Mi L."/>
            <person name="Sun Q."/>
            <person name="Zhang L."/>
            <person name="Zhou B."/>
            <person name="Peng R."/>
            <person name="Zhang X."/>
            <person name="Liu F."/>
        </authorList>
    </citation>
    <scope>NUCLEOTIDE SEQUENCE [LARGE SCALE GENOMIC DNA]</scope>
    <source>
        <strain evidence="2">cv. PA1801</strain>
    </source>
</reference>
<accession>A0A5B6UUZ9</accession>
<dbReference type="AlphaFoldDB" id="A0A5B6UUZ9"/>
<evidence type="ECO:0000313" key="2">
    <source>
        <dbReference type="Proteomes" id="UP000325315"/>
    </source>
</evidence>
<keyword evidence="2" id="KW-1185">Reference proteome</keyword>
<name>A0A5B6UUZ9_9ROSI</name>
<comment type="caution">
    <text evidence="1">The sequence shown here is derived from an EMBL/GenBank/DDBJ whole genome shotgun (WGS) entry which is preliminary data.</text>
</comment>
<dbReference type="OrthoDB" id="1938712at2759"/>
<gene>
    <name evidence="1" type="ORF">EPI10_027837</name>
</gene>
<organism evidence="1 2">
    <name type="scientific">Gossypium australe</name>
    <dbReference type="NCBI Taxonomy" id="47621"/>
    <lineage>
        <taxon>Eukaryota</taxon>
        <taxon>Viridiplantae</taxon>
        <taxon>Streptophyta</taxon>
        <taxon>Embryophyta</taxon>
        <taxon>Tracheophyta</taxon>
        <taxon>Spermatophyta</taxon>
        <taxon>Magnoliopsida</taxon>
        <taxon>eudicotyledons</taxon>
        <taxon>Gunneridae</taxon>
        <taxon>Pentapetalae</taxon>
        <taxon>rosids</taxon>
        <taxon>malvids</taxon>
        <taxon>Malvales</taxon>
        <taxon>Malvaceae</taxon>
        <taxon>Malvoideae</taxon>
        <taxon>Gossypium</taxon>
    </lineage>
</organism>
<sequence length="64" mass="7075">MGGKDADALSKRDHSHESQLLQCIGSVSWSEATVRLDFVEGLPMSKGKDTILVVIDRLTKYGHF</sequence>
<evidence type="ECO:0000313" key="1">
    <source>
        <dbReference type="EMBL" id="KAA3461253.1"/>
    </source>
</evidence>